<dbReference type="EMBL" id="KT239446">
    <property type="protein sequence ID" value="AKY01949.1"/>
    <property type="molecule type" value="Genomic_DNA"/>
</dbReference>
<evidence type="ECO:0000313" key="2">
    <source>
        <dbReference type="Proteomes" id="UP000204179"/>
    </source>
</evidence>
<dbReference type="Proteomes" id="UP000204179">
    <property type="component" value="Segment"/>
</dbReference>
<dbReference type="KEGG" id="vg:26518493"/>
<gene>
    <name evidence="1" type="ORF">JD18_078</name>
</gene>
<proteinExistence type="predicted"/>
<evidence type="ECO:0000313" key="1">
    <source>
        <dbReference type="EMBL" id="AKY01949.1"/>
    </source>
</evidence>
<keyword evidence="2" id="KW-1185">Reference proteome</keyword>
<protein>
    <submittedName>
        <fullName evidence="1">Uncharacterized protein</fullName>
    </submittedName>
</protein>
<name>A0A0K1Y4P1_9CAUD</name>
<dbReference type="RefSeq" id="YP_009190659.1">
    <property type="nucleotide sequence ID" value="NC_028686.1"/>
</dbReference>
<sequence length="141" mass="16644">MSLAAIKDIECWLNDIKVYPPGHIFAGKPKGKAEKACEAICEKLYKFNFGDKKNVLAEVHSSYHELRVMVNVFRAPPFIELRKEYANKVFDTFLANVQDAVKHLDEMHKQHQDLNAYYKPWRKSYQELKNRIELIRYEVLK</sequence>
<dbReference type="GeneID" id="26518493"/>
<organism evidence="1 2">
    <name type="scientific">Klebsiella phage JD18</name>
    <dbReference type="NCBI Taxonomy" id="1698360"/>
    <lineage>
        <taxon>Viruses</taxon>
        <taxon>Duplodnaviria</taxon>
        <taxon>Heunggongvirae</taxon>
        <taxon>Uroviricota</taxon>
        <taxon>Caudoviricetes</taxon>
        <taxon>Pantevenvirales</taxon>
        <taxon>Straboviridae</taxon>
        <taxon>Tevenvirinae</taxon>
        <taxon>Jiaodavirus</taxon>
        <taxon>Jiaodavirus jd18</taxon>
    </lineage>
</organism>
<accession>A0A0K1Y4P1</accession>
<reference evidence="1 2" key="1">
    <citation type="submission" date="2015-07" db="EMBL/GenBank/DDBJ databases">
        <title>Isolation and characterization of JD18-a novel lytic bacteriophage for Klebsiella pneumoniae.</title>
        <authorList>
            <person name="Fan J."/>
            <person name="Zhang X."/>
            <person name="Guo X."/>
            <person name="He P."/>
            <person name="Zhang Y."/>
        </authorList>
    </citation>
    <scope>NUCLEOTIDE SEQUENCE [LARGE SCALE GENOMIC DNA]</scope>
</reference>